<evidence type="ECO:0000313" key="2">
    <source>
        <dbReference type="Proteomes" id="UP001234581"/>
    </source>
</evidence>
<evidence type="ECO:0000313" key="1">
    <source>
        <dbReference type="EMBL" id="KAJ8652049.1"/>
    </source>
</evidence>
<dbReference type="GeneID" id="83219697"/>
<dbReference type="RefSeq" id="XP_058336963.1">
    <property type="nucleotide sequence ID" value="XM_058492256.1"/>
</dbReference>
<dbReference type="Proteomes" id="UP001234581">
    <property type="component" value="Unassembled WGS sequence"/>
</dbReference>
<organism evidence="1 2">
    <name type="scientific">Lichtheimia ornata</name>
    <dbReference type="NCBI Taxonomy" id="688661"/>
    <lineage>
        <taxon>Eukaryota</taxon>
        <taxon>Fungi</taxon>
        <taxon>Fungi incertae sedis</taxon>
        <taxon>Mucoromycota</taxon>
        <taxon>Mucoromycotina</taxon>
        <taxon>Mucoromycetes</taxon>
        <taxon>Mucorales</taxon>
        <taxon>Lichtheimiaceae</taxon>
        <taxon>Lichtheimia</taxon>
    </lineage>
</organism>
<dbReference type="EMBL" id="JARTCD010000121">
    <property type="protein sequence ID" value="KAJ8652049.1"/>
    <property type="molecule type" value="Genomic_DNA"/>
</dbReference>
<sequence length="132" mass="15160">MGGHIKVPIDHLVTVKGKINSLQIIERCYVLRLPAPGMYTAQHIGSIPIPSDVSNLKWLRTKCIPRLMFMRKHAPNAKILSAEATKDHRTKRLKSSTFMQYPTYEVGVRWVRGTWYKPSRPNTKIIIPKNLL</sequence>
<protein>
    <submittedName>
        <fullName evidence="1">Uncharacterized protein</fullName>
    </submittedName>
</protein>
<gene>
    <name evidence="1" type="ORF">O0I10_012323</name>
</gene>
<name>A0AAD7USS7_9FUNG</name>
<reference evidence="1 2" key="1">
    <citation type="submission" date="2023-03" db="EMBL/GenBank/DDBJ databases">
        <title>Genome sequence of Lichtheimia ornata CBS 291.66.</title>
        <authorList>
            <person name="Mohabir J.T."/>
            <person name="Shea T.P."/>
            <person name="Kurbessoian T."/>
            <person name="Berby B."/>
            <person name="Fontaine J."/>
            <person name="Livny J."/>
            <person name="Gnirke A."/>
            <person name="Stajich J.E."/>
            <person name="Cuomo C.A."/>
        </authorList>
    </citation>
    <scope>NUCLEOTIDE SEQUENCE [LARGE SCALE GENOMIC DNA]</scope>
    <source>
        <strain evidence="1">CBS 291.66</strain>
    </source>
</reference>
<comment type="caution">
    <text evidence="1">The sequence shown here is derived from an EMBL/GenBank/DDBJ whole genome shotgun (WGS) entry which is preliminary data.</text>
</comment>
<proteinExistence type="predicted"/>
<dbReference type="AlphaFoldDB" id="A0AAD7USS7"/>
<keyword evidence="2" id="KW-1185">Reference proteome</keyword>
<accession>A0AAD7USS7</accession>